<keyword evidence="2" id="KW-1185">Reference proteome</keyword>
<evidence type="ECO:0000313" key="2">
    <source>
        <dbReference type="Proteomes" id="UP000789366"/>
    </source>
</evidence>
<protein>
    <submittedName>
        <fullName evidence="1">13955_t:CDS:1</fullName>
    </submittedName>
</protein>
<reference evidence="1" key="1">
    <citation type="submission" date="2021-06" db="EMBL/GenBank/DDBJ databases">
        <authorList>
            <person name="Kallberg Y."/>
            <person name="Tangrot J."/>
            <person name="Rosling A."/>
        </authorList>
    </citation>
    <scope>NUCLEOTIDE SEQUENCE</scope>
    <source>
        <strain evidence="1">28 12/20/2015</strain>
    </source>
</reference>
<gene>
    <name evidence="1" type="ORF">SPELUC_LOCUS4038</name>
</gene>
<organism evidence="1 2">
    <name type="scientific">Cetraspora pellucida</name>
    <dbReference type="NCBI Taxonomy" id="1433469"/>
    <lineage>
        <taxon>Eukaryota</taxon>
        <taxon>Fungi</taxon>
        <taxon>Fungi incertae sedis</taxon>
        <taxon>Mucoromycota</taxon>
        <taxon>Glomeromycotina</taxon>
        <taxon>Glomeromycetes</taxon>
        <taxon>Diversisporales</taxon>
        <taxon>Gigasporaceae</taxon>
        <taxon>Cetraspora</taxon>
    </lineage>
</organism>
<accession>A0ACA9LGU2</accession>
<comment type="caution">
    <text evidence="1">The sequence shown here is derived from an EMBL/GenBank/DDBJ whole genome shotgun (WGS) entry which is preliminary data.</text>
</comment>
<evidence type="ECO:0000313" key="1">
    <source>
        <dbReference type="EMBL" id="CAG8523408.1"/>
    </source>
</evidence>
<dbReference type="EMBL" id="CAJVPW010003401">
    <property type="protein sequence ID" value="CAG8523408.1"/>
    <property type="molecule type" value="Genomic_DNA"/>
</dbReference>
<proteinExistence type="predicted"/>
<dbReference type="Proteomes" id="UP000789366">
    <property type="component" value="Unassembled WGS sequence"/>
</dbReference>
<name>A0ACA9LGU2_9GLOM</name>
<sequence>MLLNVFIVIDLNQQSHIAATVIVYSIIQVAITNQYSKAIV</sequence>